<protein>
    <submittedName>
        <fullName evidence="1">Uncharacterized protein</fullName>
    </submittedName>
</protein>
<reference evidence="1 2" key="1">
    <citation type="submission" date="2018-03" db="EMBL/GenBank/DDBJ databases">
        <title>Genomes of Pezizomycetes fungi and the evolution of truffles.</title>
        <authorList>
            <person name="Murat C."/>
            <person name="Payen T."/>
            <person name="Noel B."/>
            <person name="Kuo A."/>
            <person name="Martin F.M."/>
        </authorList>
    </citation>
    <scope>NUCLEOTIDE SEQUENCE [LARGE SCALE GENOMIC DNA]</scope>
    <source>
        <strain evidence="1">091103-1</strain>
    </source>
</reference>
<organism evidence="1 2">
    <name type="scientific">Tuber magnatum</name>
    <name type="common">white Piedmont truffle</name>
    <dbReference type="NCBI Taxonomy" id="42249"/>
    <lineage>
        <taxon>Eukaryota</taxon>
        <taxon>Fungi</taxon>
        <taxon>Dikarya</taxon>
        <taxon>Ascomycota</taxon>
        <taxon>Pezizomycotina</taxon>
        <taxon>Pezizomycetes</taxon>
        <taxon>Pezizales</taxon>
        <taxon>Tuberaceae</taxon>
        <taxon>Tuber</taxon>
    </lineage>
</organism>
<sequence length="599" mass="68392">MHCPSYRAFSSWRDMAQLYHELWGKAGTIQVVTDFSLRVPQPTGFVPGYGMKLLQGVDSNPNPLNFIVPGVETNFKQLVIRNLLPCGESVPLVRDEYIELEQTLLRKVSEKWENESQNGKSIFLSYLLVQRLLKGQPTVYRESDRNCFLFDEDYRGNHVDADTLIGLSTEKKRKLWILTDEALSDPAWNRRSSEWFVILSASPEKIKCSNQRRKDRAVGARYMRNWTWEEIFAGFSLQGWEITPQQIQRLYTTFSYLGPVARTCLESVPAHDNATYTEYMKEYLREVQPACRTFITFRGHPGPEELMASLSSYKLVIMEPTQGGSAYTSRIATRWIAHKIAEMGERLQQLNPYGLYQSLCTQPPLRTAAGWFFERYAHDWFRAGGQFHALELKSSGRAPSHINFKTKISRSNVINYFTTPENLANQVIVDGRKIGPHAVRKYFLPYSRTQESFDGIAFTDTSTVLLLQFTIARRHGVIVHGIRDLLRSLPRTVTHLNIVFVTPEHRQQDFVGPQNIPTAGDLGCPAGELSIRQFRLVFPNERIRFVATNNLVSSDDDDDIIITDMEAPGPSGQGYEWEQAHPATDDAEGPARVDAEMIY</sequence>
<accession>A0A317SH70</accession>
<proteinExistence type="predicted"/>
<name>A0A317SH70_9PEZI</name>
<gene>
    <name evidence="1" type="ORF">C7212DRAFT_359168</name>
</gene>
<comment type="caution">
    <text evidence="1">The sequence shown here is derived from an EMBL/GenBank/DDBJ whole genome shotgun (WGS) entry which is preliminary data.</text>
</comment>
<dbReference type="EMBL" id="PYWC01000072">
    <property type="protein sequence ID" value="PWW73859.1"/>
    <property type="molecule type" value="Genomic_DNA"/>
</dbReference>
<evidence type="ECO:0000313" key="1">
    <source>
        <dbReference type="EMBL" id="PWW73859.1"/>
    </source>
</evidence>
<dbReference type="OrthoDB" id="5365583at2759"/>
<dbReference type="AlphaFoldDB" id="A0A317SH70"/>
<evidence type="ECO:0000313" key="2">
    <source>
        <dbReference type="Proteomes" id="UP000246991"/>
    </source>
</evidence>
<keyword evidence="2" id="KW-1185">Reference proteome</keyword>
<dbReference type="PANTHER" id="PTHR33129:SF1">
    <property type="entry name" value="ATP-BINDING PROTEIN"/>
    <property type="match status" value="1"/>
</dbReference>
<dbReference type="PANTHER" id="PTHR33129">
    <property type="entry name" value="PROTEIN KINASE DOMAIN-CONTAINING PROTEIN-RELATED"/>
    <property type="match status" value="1"/>
</dbReference>
<dbReference type="InterPro" id="IPR052980">
    <property type="entry name" value="Crinkler_effector"/>
</dbReference>
<dbReference type="Proteomes" id="UP000246991">
    <property type="component" value="Unassembled WGS sequence"/>
</dbReference>